<feature type="coiled-coil region" evidence="1">
    <location>
        <begin position="213"/>
        <end position="240"/>
    </location>
</feature>
<name>A0ABQ8LRG0_LABRO</name>
<keyword evidence="1" id="KW-0175">Coiled coil</keyword>
<evidence type="ECO:0000256" key="2">
    <source>
        <dbReference type="SAM" id="MobiDB-lite"/>
    </source>
</evidence>
<evidence type="ECO:0000313" key="4">
    <source>
        <dbReference type="Proteomes" id="UP000830375"/>
    </source>
</evidence>
<gene>
    <name evidence="3" type="ORF">H4Q32_006631</name>
</gene>
<feature type="compositionally biased region" description="Basic and acidic residues" evidence="2">
    <location>
        <begin position="7"/>
        <end position="19"/>
    </location>
</feature>
<sequence>MRSANGRADDSEMIRDLRGTDFSVPLPQDSVPLPKKYILFSPTPTRSIQVLSRSRPQKPAESARPPRPAATDVTLDQKNGRFIARRVGVPGLDERFTDVADTFNTQQEHYETMKNKLQTLASRYHCPNNDSLSECLKKIKENHELCHISLEVKGYDFILKVRSEAEISSELKRTQENVTELSRATKSVISVSTKLHEMIDWLLKAEDSMISQIEAAESRHQEQKRLLDNLKENLKEARRAKELSPKYRKEAGNLLNEAAQLSGITP</sequence>
<feature type="region of interest" description="Disordered" evidence="2">
    <location>
        <begin position="1"/>
        <end position="26"/>
    </location>
</feature>
<feature type="region of interest" description="Disordered" evidence="2">
    <location>
        <begin position="48"/>
        <end position="72"/>
    </location>
</feature>
<accession>A0ABQ8LRG0</accession>
<keyword evidence="4" id="KW-1185">Reference proteome</keyword>
<comment type="caution">
    <text evidence="3">The sequence shown here is derived from an EMBL/GenBank/DDBJ whole genome shotgun (WGS) entry which is preliminary data.</text>
</comment>
<reference evidence="3 4" key="1">
    <citation type="submission" date="2022-01" db="EMBL/GenBank/DDBJ databases">
        <title>A high-quality chromosome-level genome assembly of rohu carp, Labeo rohita.</title>
        <authorList>
            <person name="Arick M.A. II"/>
            <person name="Hsu C.-Y."/>
            <person name="Magbanua Z."/>
            <person name="Pechanova O."/>
            <person name="Grover C."/>
            <person name="Miller E."/>
            <person name="Thrash A."/>
            <person name="Ezzel L."/>
            <person name="Alam S."/>
            <person name="Benzie J."/>
            <person name="Hamilton M."/>
            <person name="Karsi A."/>
            <person name="Lawrence M.L."/>
            <person name="Peterson D.G."/>
        </authorList>
    </citation>
    <scope>NUCLEOTIDE SEQUENCE [LARGE SCALE GENOMIC DNA]</scope>
    <source>
        <strain evidence="4">BAU-BD-2019</strain>
        <tissue evidence="3">Blood</tissue>
    </source>
</reference>
<proteinExistence type="predicted"/>
<evidence type="ECO:0000313" key="3">
    <source>
        <dbReference type="EMBL" id="KAI2653230.1"/>
    </source>
</evidence>
<evidence type="ECO:0000256" key="1">
    <source>
        <dbReference type="SAM" id="Coils"/>
    </source>
</evidence>
<dbReference type="Proteomes" id="UP000830375">
    <property type="component" value="Unassembled WGS sequence"/>
</dbReference>
<organism evidence="3 4">
    <name type="scientific">Labeo rohita</name>
    <name type="common">Indian major carp</name>
    <name type="synonym">Cyprinus rohita</name>
    <dbReference type="NCBI Taxonomy" id="84645"/>
    <lineage>
        <taxon>Eukaryota</taxon>
        <taxon>Metazoa</taxon>
        <taxon>Chordata</taxon>
        <taxon>Craniata</taxon>
        <taxon>Vertebrata</taxon>
        <taxon>Euteleostomi</taxon>
        <taxon>Actinopterygii</taxon>
        <taxon>Neopterygii</taxon>
        <taxon>Teleostei</taxon>
        <taxon>Ostariophysi</taxon>
        <taxon>Cypriniformes</taxon>
        <taxon>Cyprinidae</taxon>
        <taxon>Labeoninae</taxon>
        <taxon>Labeonini</taxon>
        <taxon>Labeo</taxon>
    </lineage>
</organism>
<protein>
    <submittedName>
        <fullName evidence="3">ATP synthase subunit b</fullName>
    </submittedName>
</protein>
<dbReference type="EMBL" id="JACTAM010000019">
    <property type="protein sequence ID" value="KAI2653230.1"/>
    <property type="molecule type" value="Genomic_DNA"/>
</dbReference>